<evidence type="ECO:0000256" key="1">
    <source>
        <dbReference type="SAM" id="Phobius"/>
    </source>
</evidence>
<dbReference type="InterPro" id="IPR025134">
    <property type="entry name" value="DUF4059"/>
</dbReference>
<sequence length="40" mass="4528">MLVQLFALYLESLVLTILLVLIILGLWIRLRALSGVDKNC</sequence>
<evidence type="ECO:0000313" key="2">
    <source>
        <dbReference type="EMBL" id="EFO55263.1"/>
    </source>
</evidence>
<feature type="transmembrane region" description="Helical" evidence="1">
    <location>
        <begin position="6"/>
        <end position="28"/>
    </location>
</feature>
<comment type="caution">
    <text evidence="2">The sequence shown here is derived from an EMBL/GenBank/DDBJ whole genome shotgun (WGS) entry which is preliminary data.</text>
</comment>
<name>A0ABN0B7K6_9STRE</name>
<protein>
    <submittedName>
        <fullName evidence="2">Uncharacterized protein</fullName>
    </submittedName>
</protein>
<accession>A0ABN0B7K6</accession>
<keyword evidence="1" id="KW-1133">Transmembrane helix</keyword>
<keyword evidence="1" id="KW-0472">Membrane</keyword>
<reference evidence="2" key="1">
    <citation type="submission" date="2010-09" db="EMBL/GenBank/DDBJ databases">
        <authorList>
            <person name="Daugherty S.C."/>
            <person name="Kilian M."/>
            <person name="Tettelin H."/>
        </authorList>
    </citation>
    <scope>NUCLEOTIDE SEQUENCE [LARGE SCALE GENOMIC DNA]</scope>
    <source>
        <strain evidence="2">SK1302</strain>
    </source>
</reference>
<keyword evidence="1" id="KW-0812">Transmembrane</keyword>
<proteinExistence type="predicted"/>
<dbReference type="Pfam" id="PF13268">
    <property type="entry name" value="DUF4059"/>
    <property type="match status" value="1"/>
</dbReference>
<dbReference type="EMBL" id="AEDY01000004">
    <property type="protein sequence ID" value="EFO55263.1"/>
    <property type="molecule type" value="Genomic_DNA"/>
</dbReference>
<gene>
    <name evidence="2" type="ORF">SIN_0022</name>
</gene>
<organism evidence="2">
    <name type="scientific">Streptococcus infantis SK1302</name>
    <dbReference type="NCBI Taxonomy" id="871237"/>
    <lineage>
        <taxon>Bacteria</taxon>
        <taxon>Bacillati</taxon>
        <taxon>Bacillota</taxon>
        <taxon>Bacilli</taxon>
        <taxon>Lactobacillales</taxon>
        <taxon>Streptococcaceae</taxon>
        <taxon>Streptococcus</taxon>
    </lineage>
</organism>